<dbReference type="InterPro" id="IPR001623">
    <property type="entry name" value="DnaJ_domain"/>
</dbReference>
<dbReference type="SMART" id="SM00271">
    <property type="entry name" value="DnaJ"/>
    <property type="match status" value="1"/>
</dbReference>
<accession>A0AAE1AEN8</accession>
<dbReference type="InterPro" id="IPR052448">
    <property type="entry name" value="DnaJ_C16_autophagy_reg"/>
</dbReference>
<name>A0AAE1AEN8_9GAST</name>
<reference evidence="3" key="1">
    <citation type="journal article" date="2023" name="G3 (Bethesda)">
        <title>A reference genome for the long-term kleptoplast-retaining sea slug Elysia crispata morphotype clarki.</title>
        <authorList>
            <person name="Eastman K.E."/>
            <person name="Pendleton A.L."/>
            <person name="Shaikh M.A."/>
            <person name="Suttiyut T."/>
            <person name="Ogas R."/>
            <person name="Tomko P."/>
            <person name="Gavelis G."/>
            <person name="Widhalm J.R."/>
            <person name="Wisecaver J.H."/>
        </authorList>
    </citation>
    <scope>NUCLEOTIDE SEQUENCE</scope>
    <source>
        <strain evidence="3">ECLA1</strain>
    </source>
</reference>
<feature type="chain" id="PRO_5042281121" description="J domain-containing protein" evidence="1">
    <location>
        <begin position="21"/>
        <end position="763"/>
    </location>
</feature>
<dbReference type="PRINTS" id="PR00625">
    <property type="entry name" value="JDOMAIN"/>
</dbReference>
<dbReference type="AlphaFoldDB" id="A0AAE1AEN8"/>
<dbReference type="SUPFAM" id="SSF52833">
    <property type="entry name" value="Thioredoxin-like"/>
    <property type="match status" value="1"/>
</dbReference>
<dbReference type="PROSITE" id="PS00636">
    <property type="entry name" value="DNAJ_1"/>
    <property type="match status" value="1"/>
</dbReference>
<feature type="domain" description="J" evidence="2">
    <location>
        <begin position="23"/>
        <end position="87"/>
    </location>
</feature>
<dbReference type="Proteomes" id="UP001283361">
    <property type="component" value="Unassembled WGS sequence"/>
</dbReference>
<dbReference type="CDD" id="cd06257">
    <property type="entry name" value="DnaJ"/>
    <property type="match status" value="1"/>
</dbReference>
<gene>
    <name evidence="3" type="ORF">RRG08_023906</name>
</gene>
<dbReference type="SUPFAM" id="SSF46565">
    <property type="entry name" value="Chaperone J-domain"/>
    <property type="match status" value="1"/>
</dbReference>
<proteinExistence type="predicted"/>
<dbReference type="Pfam" id="PF00226">
    <property type="entry name" value="DnaJ"/>
    <property type="match status" value="1"/>
</dbReference>
<sequence>MTRFLQYALVVSCVLTISLAANELYDVLGVPRSASARQIKQAYKQLAKEWHPDKNKDPQATDKFTKINEAYETLSDPEKRANYDKFGYTAAQDQRQRPPPRGFHSFEDFFDGFGPFGFGGRETASMDKFLVTLRHYETKLHPGSHQNPCFVYTYSDFCFNCMRIEPVIFKFMSDLENIGMCVVAVHLRRSPGLASYLRIHNAPSLLAVISGRTTSFKGTHISFEGLKSFMAGLFPSDTLLRIKDDNLDSFLGGWQDNRVRAIFFSHKAEPSLRFMAPAFFFRDRIACGYVHTISPEAQATVRRFNINKHRESLLMWNEAIEPTLASIVMQQLSRSTIDEILDNNKYLALPRLSSQKVFDELCPLQPKLKKARLCVALITKQVKDHEAARTTFRAFASSSSIQSDRVKFVYIYEDVQQNFVKALTKGNETRSWLVVEVVILTRYDQRKLSYEFLEDGWGLDPTVVPESRRQLERRLHEILTGDSLLPLRAVVPEFYNEHMLGLLTRIIYKLTDWYDRIFYYCTSYDGMTLLTGLAAVAFIGTVTYSMNRLAAAEREELRKKRAAARKSQQRPKSCSPDNQTIHLYELRYETFQNFVSEADTGLTITLLVDEHSKEKLMHKFAQIMQPFTRYSALTFAFLQLEYYLDWYRHLLEASLDFTVTLDSINNRNCIGSVLAINGYRKYYYIYHPKRARRWMRKQHGNNITKAVGFGDSDSESSDNEGRVREENVMFEEELLTGLPIWMDRLFDGSVKKVRLSYWPEMSK</sequence>
<keyword evidence="1" id="KW-0732">Signal</keyword>
<comment type="caution">
    <text evidence="3">The sequence shown here is derived from an EMBL/GenBank/DDBJ whole genome shotgun (WGS) entry which is preliminary data.</text>
</comment>
<protein>
    <recommendedName>
        <fullName evidence="2">J domain-containing protein</fullName>
    </recommendedName>
</protein>
<evidence type="ECO:0000313" key="3">
    <source>
        <dbReference type="EMBL" id="KAK3785651.1"/>
    </source>
</evidence>
<dbReference type="PANTHER" id="PTHR44303">
    <property type="entry name" value="DNAJ HOMOLOG SUBFAMILY C MEMBER 16"/>
    <property type="match status" value="1"/>
</dbReference>
<dbReference type="InterPro" id="IPR036869">
    <property type="entry name" value="J_dom_sf"/>
</dbReference>
<evidence type="ECO:0000259" key="2">
    <source>
        <dbReference type="PROSITE" id="PS50076"/>
    </source>
</evidence>
<dbReference type="EMBL" id="JAWDGP010002092">
    <property type="protein sequence ID" value="KAK3785651.1"/>
    <property type="molecule type" value="Genomic_DNA"/>
</dbReference>
<dbReference type="PANTHER" id="PTHR44303:SF2">
    <property type="entry name" value="DNAJ HOMOLOG SUBFAMILY C MEMBER 16"/>
    <property type="match status" value="1"/>
</dbReference>
<dbReference type="PROSITE" id="PS50076">
    <property type="entry name" value="DNAJ_2"/>
    <property type="match status" value="1"/>
</dbReference>
<dbReference type="Gene3D" id="3.40.30.10">
    <property type="entry name" value="Glutaredoxin"/>
    <property type="match status" value="1"/>
</dbReference>
<keyword evidence="4" id="KW-1185">Reference proteome</keyword>
<evidence type="ECO:0000256" key="1">
    <source>
        <dbReference type="SAM" id="SignalP"/>
    </source>
</evidence>
<dbReference type="InterPro" id="IPR018253">
    <property type="entry name" value="DnaJ_domain_CS"/>
</dbReference>
<dbReference type="Gene3D" id="1.10.287.110">
    <property type="entry name" value="DnaJ domain"/>
    <property type="match status" value="1"/>
</dbReference>
<evidence type="ECO:0000313" key="4">
    <source>
        <dbReference type="Proteomes" id="UP001283361"/>
    </source>
</evidence>
<dbReference type="InterPro" id="IPR036249">
    <property type="entry name" value="Thioredoxin-like_sf"/>
</dbReference>
<feature type="signal peptide" evidence="1">
    <location>
        <begin position="1"/>
        <end position="20"/>
    </location>
</feature>
<organism evidence="3 4">
    <name type="scientific">Elysia crispata</name>
    <name type="common">lettuce slug</name>
    <dbReference type="NCBI Taxonomy" id="231223"/>
    <lineage>
        <taxon>Eukaryota</taxon>
        <taxon>Metazoa</taxon>
        <taxon>Spiralia</taxon>
        <taxon>Lophotrochozoa</taxon>
        <taxon>Mollusca</taxon>
        <taxon>Gastropoda</taxon>
        <taxon>Heterobranchia</taxon>
        <taxon>Euthyneura</taxon>
        <taxon>Panpulmonata</taxon>
        <taxon>Sacoglossa</taxon>
        <taxon>Placobranchoidea</taxon>
        <taxon>Plakobranchidae</taxon>
        <taxon>Elysia</taxon>
    </lineage>
</organism>